<evidence type="ECO:0000256" key="4">
    <source>
        <dbReference type="ARBA" id="ARBA00048707"/>
    </source>
</evidence>
<dbReference type="SUPFAM" id="SSF102462">
    <property type="entry name" value="Peptidyl-tRNA hydrolase II"/>
    <property type="match status" value="1"/>
</dbReference>
<proteinExistence type="inferred from homology"/>
<dbReference type="EC" id="3.1.1.29" evidence="1"/>
<protein>
    <recommendedName>
        <fullName evidence="1">peptidyl-tRNA hydrolase</fullName>
        <ecNumber evidence="1">3.1.1.29</ecNumber>
    </recommendedName>
</protein>
<dbReference type="InterPro" id="IPR023476">
    <property type="entry name" value="Pep_tRNA_hydro_II_dom_sf"/>
</dbReference>
<name>A0A5C3MA72_9AGAR</name>
<sequence>MTSGKIAAQCSHATLACYKAMQLKNPTMLRQWERAGQTKVALRSDGGEDELNLLQAQARSLNLCAQSIRDAGRTQIAAGSMTVLGIVGPVRLVNKITGRLRLL</sequence>
<accession>A0A5C3MA72</accession>
<dbReference type="Gene3D" id="3.40.1490.10">
    <property type="entry name" value="Bit1"/>
    <property type="match status" value="1"/>
</dbReference>
<dbReference type="PANTHER" id="PTHR12649:SF11">
    <property type="entry name" value="PEPTIDYL-TRNA HYDROLASE 2, MITOCHONDRIAL"/>
    <property type="match status" value="1"/>
</dbReference>
<evidence type="ECO:0000313" key="6">
    <source>
        <dbReference type="Proteomes" id="UP000308652"/>
    </source>
</evidence>
<dbReference type="AlphaFoldDB" id="A0A5C3MA72"/>
<comment type="similarity">
    <text evidence="3">Belongs to the PTH2 family.</text>
</comment>
<dbReference type="Proteomes" id="UP000308652">
    <property type="component" value="Unassembled WGS sequence"/>
</dbReference>
<reference evidence="5 6" key="1">
    <citation type="journal article" date="2019" name="Nat. Ecol. Evol.">
        <title>Megaphylogeny resolves global patterns of mushroom evolution.</title>
        <authorList>
            <person name="Varga T."/>
            <person name="Krizsan K."/>
            <person name="Foldi C."/>
            <person name="Dima B."/>
            <person name="Sanchez-Garcia M."/>
            <person name="Sanchez-Ramirez S."/>
            <person name="Szollosi G.J."/>
            <person name="Szarkandi J.G."/>
            <person name="Papp V."/>
            <person name="Albert L."/>
            <person name="Andreopoulos W."/>
            <person name="Angelini C."/>
            <person name="Antonin V."/>
            <person name="Barry K.W."/>
            <person name="Bougher N.L."/>
            <person name="Buchanan P."/>
            <person name="Buyck B."/>
            <person name="Bense V."/>
            <person name="Catcheside P."/>
            <person name="Chovatia M."/>
            <person name="Cooper J."/>
            <person name="Damon W."/>
            <person name="Desjardin D."/>
            <person name="Finy P."/>
            <person name="Geml J."/>
            <person name="Haridas S."/>
            <person name="Hughes K."/>
            <person name="Justo A."/>
            <person name="Karasinski D."/>
            <person name="Kautmanova I."/>
            <person name="Kiss B."/>
            <person name="Kocsube S."/>
            <person name="Kotiranta H."/>
            <person name="LaButti K.M."/>
            <person name="Lechner B.E."/>
            <person name="Liimatainen K."/>
            <person name="Lipzen A."/>
            <person name="Lukacs Z."/>
            <person name="Mihaltcheva S."/>
            <person name="Morgado L.N."/>
            <person name="Niskanen T."/>
            <person name="Noordeloos M.E."/>
            <person name="Ohm R.A."/>
            <person name="Ortiz-Santana B."/>
            <person name="Ovrebo C."/>
            <person name="Racz N."/>
            <person name="Riley R."/>
            <person name="Savchenko A."/>
            <person name="Shiryaev A."/>
            <person name="Soop K."/>
            <person name="Spirin V."/>
            <person name="Szebenyi C."/>
            <person name="Tomsovsky M."/>
            <person name="Tulloss R.E."/>
            <person name="Uehling J."/>
            <person name="Grigoriev I.V."/>
            <person name="Vagvolgyi C."/>
            <person name="Papp T."/>
            <person name="Martin F.M."/>
            <person name="Miettinen O."/>
            <person name="Hibbett D.S."/>
            <person name="Nagy L.G."/>
        </authorList>
    </citation>
    <scope>NUCLEOTIDE SEQUENCE [LARGE SCALE GENOMIC DNA]</scope>
    <source>
        <strain evidence="5 6">CBS 166.37</strain>
    </source>
</reference>
<evidence type="ECO:0000256" key="1">
    <source>
        <dbReference type="ARBA" id="ARBA00013260"/>
    </source>
</evidence>
<dbReference type="EMBL" id="ML213595">
    <property type="protein sequence ID" value="TFK41366.1"/>
    <property type="molecule type" value="Genomic_DNA"/>
</dbReference>
<dbReference type="STRING" id="68775.A0A5C3MA72"/>
<keyword evidence="2 5" id="KW-0378">Hydrolase</keyword>
<evidence type="ECO:0000313" key="5">
    <source>
        <dbReference type="EMBL" id="TFK41366.1"/>
    </source>
</evidence>
<evidence type="ECO:0000256" key="2">
    <source>
        <dbReference type="ARBA" id="ARBA00022801"/>
    </source>
</evidence>
<dbReference type="OrthoDB" id="1733656at2759"/>
<organism evidence="5 6">
    <name type="scientific">Crucibulum laeve</name>
    <dbReference type="NCBI Taxonomy" id="68775"/>
    <lineage>
        <taxon>Eukaryota</taxon>
        <taxon>Fungi</taxon>
        <taxon>Dikarya</taxon>
        <taxon>Basidiomycota</taxon>
        <taxon>Agaricomycotina</taxon>
        <taxon>Agaricomycetes</taxon>
        <taxon>Agaricomycetidae</taxon>
        <taxon>Agaricales</taxon>
        <taxon>Agaricineae</taxon>
        <taxon>Nidulariaceae</taxon>
        <taxon>Crucibulum</taxon>
    </lineage>
</organism>
<dbReference type="NCBIfam" id="TIGR00283">
    <property type="entry name" value="arch_pth2"/>
    <property type="match status" value="1"/>
</dbReference>
<gene>
    <name evidence="5" type="ORF">BDQ12DRAFT_679346</name>
</gene>
<dbReference type="InterPro" id="IPR002833">
    <property type="entry name" value="PTH2"/>
</dbReference>
<dbReference type="PANTHER" id="PTHR12649">
    <property type="entry name" value="PEPTIDYL-TRNA HYDROLASE 2"/>
    <property type="match status" value="1"/>
</dbReference>
<comment type="catalytic activity">
    <reaction evidence="4">
        <text>an N-acyl-L-alpha-aminoacyl-tRNA + H2O = an N-acyl-L-amino acid + a tRNA + H(+)</text>
        <dbReference type="Rhea" id="RHEA:54448"/>
        <dbReference type="Rhea" id="RHEA-COMP:10123"/>
        <dbReference type="Rhea" id="RHEA-COMP:13883"/>
        <dbReference type="ChEBI" id="CHEBI:15377"/>
        <dbReference type="ChEBI" id="CHEBI:15378"/>
        <dbReference type="ChEBI" id="CHEBI:59874"/>
        <dbReference type="ChEBI" id="CHEBI:78442"/>
        <dbReference type="ChEBI" id="CHEBI:138191"/>
        <dbReference type="EC" id="3.1.1.29"/>
    </reaction>
</comment>
<keyword evidence="6" id="KW-1185">Reference proteome</keyword>
<dbReference type="FunFam" id="3.40.1490.10:FF:000001">
    <property type="entry name" value="Peptidyl-tRNA hydrolase 2"/>
    <property type="match status" value="1"/>
</dbReference>
<dbReference type="Pfam" id="PF01981">
    <property type="entry name" value="PTH2"/>
    <property type="match status" value="1"/>
</dbReference>
<dbReference type="GO" id="GO:0004045">
    <property type="term" value="F:peptidyl-tRNA hydrolase activity"/>
    <property type="evidence" value="ECO:0007669"/>
    <property type="project" value="UniProtKB-EC"/>
</dbReference>
<evidence type="ECO:0000256" key="3">
    <source>
        <dbReference type="ARBA" id="ARBA00038050"/>
    </source>
</evidence>
<dbReference type="GO" id="GO:0005829">
    <property type="term" value="C:cytosol"/>
    <property type="evidence" value="ECO:0007669"/>
    <property type="project" value="TreeGrafter"/>
</dbReference>
<dbReference type="PROSITE" id="PS51257">
    <property type="entry name" value="PROKAR_LIPOPROTEIN"/>
    <property type="match status" value="1"/>
</dbReference>